<dbReference type="InterPro" id="IPR006143">
    <property type="entry name" value="RND_pump_MFP"/>
</dbReference>
<comment type="similarity">
    <text evidence="1">Belongs to the membrane fusion protein (MFP) (TC 8.A.1) family.</text>
</comment>
<feature type="chain" id="PRO_5046428233" evidence="2">
    <location>
        <begin position="21"/>
        <end position="246"/>
    </location>
</feature>
<feature type="signal peptide" evidence="2">
    <location>
        <begin position="1"/>
        <end position="20"/>
    </location>
</feature>
<dbReference type="RefSeq" id="WP_227178284.1">
    <property type="nucleotide sequence ID" value="NZ_JAJBZT010000001.1"/>
</dbReference>
<proteinExistence type="inferred from homology"/>
<protein>
    <submittedName>
        <fullName evidence="4">Efflux RND transporter periplasmic adaptor subunit</fullName>
    </submittedName>
</protein>
<organism evidence="4 5">
    <name type="scientific">Leeia speluncae</name>
    <dbReference type="NCBI Taxonomy" id="2884804"/>
    <lineage>
        <taxon>Bacteria</taxon>
        <taxon>Pseudomonadati</taxon>
        <taxon>Pseudomonadota</taxon>
        <taxon>Betaproteobacteria</taxon>
        <taxon>Neisseriales</taxon>
        <taxon>Leeiaceae</taxon>
        <taxon>Leeia</taxon>
    </lineage>
</organism>
<dbReference type="Proteomes" id="UP001165395">
    <property type="component" value="Unassembled WGS sequence"/>
</dbReference>
<evidence type="ECO:0000313" key="4">
    <source>
        <dbReference type="EMBL" id="MCB6182509.1"/>
    </source>
</evidence>
<dbReference type="Gene3D" id="2.40.50.100">
    <property type="match status" value="1"/>
</dbReference>
<gene>
    <name evidence="4" type="ORF">LIN78_02960</name>
</gene>
<dbReference type="Gene3D" id="2.40.30.170">
    <property type="match status" value="1"/>
</dbReference>
<name>A0ABS8D2W1_9NEIS</name>
<comment type="caution">
    <text evidence="4">The sequence shown here is derived from an EMBL/GenBank/DDBJ whole genome shotgun (WGS) entry which is preliminary data.</text>
</comment>
<accession>A0ABS8D2W1</accession>
<sequence>MKTWMIALAAIVLPATHVVAEVAKAPQEIRAQLKPKRFTTLAAEIGAKVMKLPYEEGMSFKAGSALVTFDCSIQQAQLGKANAALKAADKTWKANKRLDELNAVGKVELEVSESEMIKSRAEVSANAAVLKKCIVSAPFAGRVTEQKVREQQFVQPGQALLEIIDDSVLELVFVVPSKWLVWMKVGDPFQIKVDETAKTYPAKIQRIGAKVDPVSQTVRVTAAIDGRFPELISGMSGKVLITPKVQ</sequence>
<dbReference type="Gene3D" id="1.10.287.470">
    <property type="entry name" value="Helix hairpin bin"/>
    <property type="match status" value="1"/>
</dbReference>
<dbReference type="EMBL" id="JAJBZT010000001">
    <property type="protein sequence ID" value="MCB6182509.1"/>
    <property type="molecule type" value="Genomic_DNA"/>
</dbReference>
<dbReference type="SUPFAM" id="SSF111369">
    <property type="entry name" value="HlyD-like secretion proteins"/>
    <property type="match status" value="1"/>
</dbReference>
<dbReference type="NCBIfam" id="TIGR01730">
    <property type="entry name" value="RND_mfp"/>
    <property type="match status" value="1"/>
</dbReference>
<dbReference type="InterPro" id="IPR058625">
    <property type="entry name" value="MdtA-like_BSH"/>
</dbReference>
<dbReference type="Pfam" id="PF25917">
    <property type="entry name" value="BSH_RND"/>
    <property type="match status" value="1"/>
</dbReference>
<evidence type="ECO:0000313" key="5">
    <source>
        <dbReference type="Proteomes" id="UP001165395"/>
    </source>
</evidence>
<evidence type="ECO:0000256" key="2">
    <source>
        <dbReference type="SAM" id="SignalP"/>
    </source>
</evidence>
<keyword evidence="2" id="KW-0732">Signal</keyword>
<dbReference type="PANTHER" id="PTHR30469">
    <property type="entry name" value="MULTIDRUG RESISTANCE PROTEIN MDTA"/>
    <property type="match status" value="1"/>
</dbReference>
<evidence type="ECO:0000259" key="3">
    <source>
        <dbReference type="Pfam" id="PF25917"/>
    </source>
</evidence>
<feature type="domain" description="Multidrug resistance protein MdtA-like barrel-sandwich hybrid" evidence="3">
    <location>
        <begin position="40"/>
        <end position="163"/>
    </location>
</feature>
<reference evidence="4" key="1">
    <citation type="submission" date="2021-10" db="EMBL/GenBank/DDBJ databases">
        <title>The complete genome sequence of Leeia sp. TBRC 13508.</title>
        <authorList>
            <person name="Charoenyingcharoen P."/>
            <person name="Yukphan P."/>
        </authorList>
    </citation>
    <scope>NUCLEOTIDE SEQUENCE</scope>
    <source>
        <strain evidence="4">TBRC 13508</strain>
    </source>
</reference>
<evidence type="ECO:0000256" key="1">
    <source>
        <dbReference type="ARBA" id="ARBA00009477"/>
    </source>
</evidence>
<keyword evidence="5" id="KW-1185">Reference proteome</keyword>
<dbReference type="PANTHER" id="PTHR30469:SF15">
    <property type="entry name" value="HLYD FAMILY OF SECRETION PROTEINS"/>
    <property type="match status" value="1"/>
</dbReference>